<evidence type="ECO:0000313" key="1">
    <source>
        <dbReference type="EMBL" id="CAH2008916.1"/>
    </source>
</evidence>
<organism evidence="1 2">
    <name type="scientific">Acanthoscelides obtectus</name>
    <name type="common">Bean weevil</name>
    <name type="synonym">Bruchus obtectus</name>
    <dbReference type="NCBI Taxonomy" id="200917"/>
    <lineage>
        <taxon>Eukaryota</taxon>
        <taxon>Metazoa</taxon>
        <taxon>Ecdysozoa</taxon>
        <taxon>Arthropoda</taxon>
        <taxon>Hexapoda</taxon>
        <taxon>Insecta</taxon>
        <taxon>Pterygota</taxon>
        <taxon>Neoptera</taxon>
        <taxon>Endopterygota</taxon>
        <taxon>Coleoptera</taxon>
        <taxon>Polyphaga</taxon>
        <taxon>Cucujiformia</taxon>
        <taxon>Chrysomeloidea</taxon>
        <taxon>Chrysomelidae</taxon>
        <taxon>Bruchinae</taxon>
        <taxon>Bruchini</taxon>
        <taxon>Acanthoscelides</taxon>
    </lineage>
</organism>
<evidence type="ECO:0000313" key="2">
    <source>
        <dbReference type="Proteomes" id="UP001152888"/>
    </source>
</evidence>
<name>A0A9P0M4B9_ACAOB</name>
<keyword evidence="2" id="KW-1185">Reference proteome</keyword>
<protein>
    <submittedName>
        <fullName evidence="1">Uncharacterized protein</fullName>
    </submittedName>
</protein>
<reference evidence="1" key="1">
    <citation type="submission" date="2022-03" db="EMBL/GenBank/DDBJ databases">
        <authorList>
            <person name="Sayadi A."/>
        </authorList>
    </citation>
    <scope>NUCLEOTIDE SEQUENCE</scope>
</reference>
<dbReference type="Proteomes" id="UP001152888">
    <property type="component" value="Unassembled WGS sequence"/>
</dbReference>
<dbReference type="AlphaFoldDB" id="A0A9P0M4B9"/>
<accession>A0A9P0M4B9</accession>
<proteinExistence type="predicted"/>
<sequence>MRELIPVPQENISDILLNVGPKSVNVSNGYYGYQPHVHLSDTGRPNIEEAPVKMEVQNHDLEDNVQMQMKNTFWRDFDPCLKRKRQRDVAEDFGTAKKHKESSGDYRQPHFLSISPVVQNAVHLPNPTHNVPDLPRCNMGQYF</sequence>
<dbReference type="EMBL" id="CAKOFQ010007838">
    <property type="protein sequence ID" value="CAH2008916.1"/>
    <property type="molecule type" value="Genomic_DNA"/>
</dbReference>
<gene>
    <name evidence="1" type="ORF">ACAOBT_LOCUS30503</name>
</gene>
<dbReference type="OrthoDB" id="6681919at2759"/>
<comment type="caution">
    <text evidence="1">The sequence shown here is derived from an EMBL/GenBank/DDBJ whole genome shotgun (WGS) entry which is preliminary data.</text>
</comment>